<accession>A0A2K3KN80</accession>
<dbReference type="STRING" id="57577.A0A2K3KN80"/>
<evidence type="ECO:0000313" key="3">
    <source>
        <dbReference type="Proteomes" id="UP000236291"/>
    </source>
</evidence>
<gene>
    <name evidence="2" type="ORF">L195_g055804</name>
</gene>
<protein>
    <submittedName>
        <fullName evidence="2">Auxin-induced protein 6b-like</fullName>
    </submittedName>
</protein>
<dbReference type="Proteomes" id="UP000236291">
    <property type="component" value="Unassembled WGS sequence"/>
</dbReference>
<proteinExistence type="inferred from homology"/>
<dbReference type="PANTHER" id="PTHR31374">
    <property type="entry name" value="AUXIN-INDUCED PROTEIN-LIKE-RELATED"/>
    <property type="match status" value="1"/>
</dbReference>
<comment type="caution">
    <text evidence="2">The sequence shown here is derived from an EMBL/GenBank/DDBJ whole genome shotgun (WGS) entry which is preliminary data.</text>
</comment>
<evidence type="ECO:0000313" key="2">
    <source>
        <dbReference type="EMBL" id="PNX67771.1"/>
    </source>
</evidence>
<dbReference type="Pfam" id="PF02519">
    <property type="entry name" value="Auxin_inducible"/>
    <property type="match status" value="1"/>
</dbReference>
<name>A0A2K3KN80_TRIPR</name>
<comment type="similarity">
    <text evidence="1">Belongs to the ARG7 family.</text>
</comment>
<organism evidence="2 3">
    <name type="scientific">Trifolium pratense</name>
    <name type="common">Red clover</name>
    <dbReference type="NCBI Taxonomy" id="57577"/>
    <lineage>
        <taxon>Eukaryota</taxon>
        <taxon>Viridiplantae</taxon>
        <taxon>Streptophyta</taxon>
        <taxon>Embryophyta</taxon>
        <taxon>Tracheophyta</taxon>
        <taxon>Spermatophyta</taxon>
        <taxon>Magnoliopsida</taxon>
        <taxon>eudicotyledons</taxon>
        <taxon>Gunneridae</taxon>
        <taxon>Pentapetalae</taxon>
        <taxon>rosids</taxon>
        <taxon>fabids</taxon>
        <taxon>Fabales</taxon>
        <taxon>Fabaceae</taxon>
        <taxon>Papilionoideae</taxon>
        <taxon>50 kb inversion clade</taxon>
        <taxon>NPAAA clade</taxon>
        <taxon>Hologalegina</taxon>
        <taxon>IRL clade</taxon>
        <taxon>Trifolieae</taxon>
        <taxon>Trifolium</taxon>
    </lineage>
</organism>
<reference evidence="2 3" key="1">
    <citation type="journal article" date="2014" name="Am. J. Bot.">
        <title>Genome assembly and annotation for red clover (Trifolium pratense; Fabaceae).</title>
        <authorList>
            <person name="Istvanek J."/>
            <person name="Jaros M."/>
            <person name="Krenek A."/>
            <person name="Repkova J."/>
        </authorList>
    </citation>
    <scope>NUCLEOTIDE SEQUENCE [LARGE SCALE GENOMIC DNA]</scope>
    <source>
        <strain evidence="3">cv. Tatra</strain>
        <tissue evidence="2">Young leaves</tissue>
    </source>
</reference>
<reference evidence="2 3" key="2">
    <citation type="journal article" date="2017" name="Front. Plant Sci.">
        <title>Gene Classification and Mining of Molecular Markers Useful in Red Clover (Trifolium pratense) Breeding.</title>
        <authorList>
            <person name="Istvanek J."/>
            <person name="Dluhosova J."/>
            <person name="Dluhos P."/>
            <person name="Patkova L."/>
            <person name="Nedelnik J."/>
            <person name="Repkova J."/>
        </authorList>
    </citation>
    <scope>NUCLEOTIDE SEQUENCE [LARGE SCALE GENOMIC DNA]</scope>
    <source>
        <strain evidence="3">cv. Tatra</strain>
        <tissue evidence="2">Young leaves</tissue>
    </source>
</reference>
<dbReference type="PANTHER" id="PTHR31374:SF228">
    <property type="entry name" value="SAUR FAMILY PROTEIN"/>
    <property type="match status" value="1"/>
</dbReference>
<dbReference type="AlphaFoldDB" id="A0A2K3KN80"/>
<dbReference type="Gramene" id="Tp57577_TGAC_v2_mRNA8141">
    <property type="protein sequence ID" value="Tp57577_TGAC_v2_mRNA8141"/>
    <property type="gene ID" value="Tp57577_TGAC_v2_gene7869"/>
</dbReference>
<dbReference type="GO" id="GO:0009733">
    <property type="term" value="P:response to auxin"/>
    <property type="evidence" value="ECO:0007669"/>
    <property type="project" value="InterPro"/>
</dbReference>
<dbReference type="OrthoDB" id="1887717at2759"/>
<evidence type="ECO:0000256" key="1">
    <source>
        <dbReference type="ARBA" id="ARBA00006974"/>
    </source>
</evidence>
<dbReference type="EMBL" id="ASHM01103129">
    <property type="protein sequence ID" value="PNX67771.1"/>
    <property type="molecule type" value="Genomic_DNA"/>
</dbReference>
<sequence>MMQEDKKMKVKKGWLAVQVGLEEEEEGGSASQKFVIPISYLYHPLFKNLLDQAYDVYGYHTNGPLKLPCSVDDFLHLRWRIEKESGPNQHNHNHHQYRLPHALIFHSC</sequence>
<dbReference type="InterPro" id="IPR003676">
    <property type="entry name" value="SAUR_fam"/>
</dbReference>